<keyword evidence="2" id="KW-0732">Signal</keyword>
<dbReference type="PANTHER" id="PTHR43649">
    <property type="entry name" value="ARABINOSE-BINDING PROTEIN-RELATED"/>
    <property type="match status" value="1"/>
</dbReference>
<dbReference type="RefSeq" id="WP_204819704.1">
    <property type="nucleotide sequence ID" value="NZ_JANHOF010000006.1"/>
</dbReference>
<feature type="compositionally biased region" description="Polar residues" evidence="1">
    <location>
        <begin position="28"/>
        <end position="44"/>
    </location>
</feature>
<evidence type="ECO:0000313" key="4">
    <source>
        <dbReference type="Proteomes" id="UP001589818"/>
    </source>
</evidence>
<feature type="signal peptide" evidence="2">
    <location>
        <begin position="1"/>
        <end position="19"/>
    </location>
</feature>
<comment type="caution">
    <text evidence="3">The sequence shown here is derived from an EMBL/GenBank/DDBJ whole genome shotgun (WGS) entry which is preliminary data.</text>
</comment>
<feature type="region of interest" description="Disordered" evidence="1">
    <location>
        <begin position="28"/>
        <end position="48"/>
    </location>
</feature>
<accession>A0ABV6J6Z4</accession>
<proteinExistence type="predicted"/>
<dbReference type="Gene3D" id="3.40.190.10">
    <property type="entry name" value="Periplasmic binding protein-like II"/>
    <property type="match status" value="2"/>
</dbReference>
<dbReference type="InterPro" id="IPR050490">
    <property type="entry name" value="Bact_solute-bd_prot1"/>
</dbReference>
<organism evidence="3 4">
    <name type="scientific">Paenibacillus mendelii</name>
    <dbReference type="NCBI Taxonomy" id="206163"/>
    <lineage>
        <taxon>Bacteria</taxon>
        <taxon>Bacillati</taxon>
        <taxon>Bacillota</taxon>
        <taxon>Bacilli</taxon>
        <taxon>Bacillales</taxon>
        <taxon>Paenibacillaceae</taxon>
        <taxon>Paenibacillus</taxon>
    </lineage>
</organism>
<dbReference type="Proteomes" id="UP001589818">
    <property type="component" value="Unassembled WGS sequence"/>
</dbReference>
<feature type="chain" id="PRO_5045612386" evidence="2">
    <location>
        <begin position="20"/>
        <end position="561"/>
    </location>
</feature>
<name>A0ABV6J6Z4_9BACL</name>
<evidence type="ECO:0000256" key="2">
    <source>
        <dbReference type="SAM" id="SignalP"/>
    </source>
</evidence>
<dbReference type="EMBL" id="JBHLVF010000011">
    <property type="protein sequence ID" value="MFC0391654.1"/>
    <property type="molecule type" value="Genomic_DNA"/>
</dbReference>
<gene>
    <name evidence="3" type="ORF">ACFFJ8_09720</name>
</gene>
<protein>
    <submittedName>
        <fullName evidence="3">Sugar ABC transporter substrate-binding protein</fullName>
    </submittedName>
</protein>
<evidence type="ECO:0000256" key="1">
    <source>
        <dbReference type="SAM" id="MobiDB-lite"/>
    </source>
</evidence>
<evidence type="ECO:0000313" key="3">
    <source>
        <dbReference type="EMBL" id="MFC0391654.1"/>
    </source>
</evidence>
<reference evidence="3 4" key="1">
    <citation type="submission" date="2024-09" db="EMBL/GenBank/DDBJ databases">
        <authorList>
            <person name="Sun Q."/>
            <person name="Mori K."/>
        </authorList>
    </citation>
    <scope>NUCLEOTIDE SEQUENCE [LARGE SCALE GENOMIC DNA]</scope>
    <source>
        <strain evidence="3 4">CCM 4839</strain>
    </source>
</reference>
<dbReference type="PANTHER" id="PTHR43649:SF12">
    <property type="entry name" value="DIACETYLCHITOBIOSE BINDING PROTEIN DASA"/>
    <property type="match status" value="1"/>
</dbReference>
<keyword evidence="4" id="KW-1185">Reference proteome</keyword>
<dbReference type="SUPFAM" id="SSF53850">
    <property type="entry name" value="Periplasmic binding protein-like II"/>
    <property type="match status" value="1"/>
</dbReference>
<sequence>MKKLLTFTLMCTMVISMLAGCSSNNNEPAPVKQNSNTDNGNTPADTGVEEVTNEFGWNVPKNTLEINFYAGQDNPDTVKENSTLMQQFLQEKFNVKLNKIVYDVDMNEKLNLMLASGDYPEVITMLSDEQAAKWIAQGKAVELGQYIDEYAPNVKSQLGDLYKSFLDKDGKLYTLPSYWGILPIPGASGHIRYDWWTAMGSPAFNTPDEFYNVLKQMQAEHPKNSKGEKTYALSGYAPMYKVVAPTLGGMWGLQAGYKVDKDGTNTHWVNTPEGLEMTKFMNKVYRDGMLDPDSFINTFDDWKAKFSAERVMGHIGSWWVSWNAGHEVWQKTNPNWKDEERFVQVKVKADSAEQAKLTALNGRGSYRTIITDKAKNPEEIMKWFNFSITDMGTRIIGWGVPNTANSVWTYENGTFKWVEAMKKAVVDGTYDFTNSDKLGQGVFTLVEGVGTMKDDGKSTYWFDQNFNDEAKWKKLMNENLKDTIYDNTLSVIQIPGNDLLAVTNTQIEEMLETLWAKAVTSKTEEESVKNFNDMRDKLNSSGLKDIEAFRTKENQRRLAEW</sequence>
<dbReference type="PROSITE" id="PS51257">
    <property type="entry name" value="PROKAR_LIPOPROTEIN"/>
    <property type="match status" value="1"/>
</dbReference>